<evidence type="ECO:0008006" key="3">
    <source>
        <dbReference type="Google" id="ProtNLM"/>
    </source>
</evidence>
<proteinExistence type="predicted"/>
<keyword evidence="2" id="KW-1185">Reference proteome</keyword>
<gene>
    <name evidence="1" type="ORF">LIER_09230</name>
</gene>
<dbReference type="PANTHER" id="PTHR47150:SF7">
    <property type="entry name" value="NUCLEASE"/>
    <property type="match status" value="1"/>
</dbReference>
<evidence type="ECO:0000313" key="1">
    <source>
        <dbReference type="EMBL" id="GAA0150247.1"/>
    </source>
</evidence>
<name>A0AAV3PET2_LITER</name>
<reference evidence="1 2" key="1">
    <citation type="submission" date="2024-01" db="EMBL/GenBank/DDBJ databases">
        <title>The complete chloroplast genome sequence of Lithospermum erythrorhizon: insights into the phylogenetic relationship among Boraginaceae species and the maternal lineages of purple gromwells.</title>
        <authorList>
            <person name="Okada T."/>
            <person name="Watanabe K."/>
        </authorList>
    </citation>
    <scope>NUCLEOTIDE SEQUENCE [LARGE SCALE GENOMIC DNA]</scope>
</reference>
<dbReference type="PANTHER" id="PTHR47150">
    <property type="entry name" value="OS12G0169200 PROTEIN"/>
    <property type="match status" value="1"/>
</dbReference>
<dbReference type="AlphaFoldDB" id="A0AAV3PET2"/>
<evidence type="ECO:0000313" key="2">
    <source>
        <dbReference type="Proteomes" id="UP001454036"/>
    </source>
</evidence>
<comment type="caution">
    <text evidence="1">The sequence shown here is derived from an EMBL/GenBank/DDBJ whole genome shotgun (WGS) entry which is preliminary data.</text>
</comment>
<dbReference type="Proteomes" id="UP001454036">
    <property type="component" value="Unassembled WGS sequence"/>
</dbReference>
<sequence length="122" mass="13988">MLGSIDCMHWEWKNCPTQWSGQYAGRSVFDELTQGHGPEMNYTINGHEYDMGYYLADGIYPPWATFVKSIWAPIGIKRKYFAIVHEGLRKDVERAFGVLQAKFAIVRGLHSTSTNCLKLKNK</sequence>
<protein>
    <recommendedName>
        <fullName evidence="3">DDE Tnp4 domain-containing protein</fullName>
    </recommendedName>
</protein>
<organism evidence="1 2">
    <name type="scientific">Lithospermum erythrorhizon</name>
    <name type="common">Purple gromwell</name>
    <name type="synonym">Lithospermum officinale var. erythrorhizon</name>
    <dbReference type="NCBI Taxonomy" id="34254"/>
    <lineage>
        <taxon>Eukaryota</taxon>
        <taxon>Viridiplantae</taxon>
        <taxon>Streptophyta</taxon>
        <taxon>Embryophyta</taxon>
        <taxon>Tracheophyta</taxon>
        <taxon>Spermatophyta</taxon>
        <taxon>Magnoliopsida</taxon>
        <taxon>eudicotyledons</taxon>
        <taxon>Gunneridae</taxon>
        <taxon>Pentapetalae</taxon>
        <taxon>asterids</taxon>
        <taxon>lamiids</taxon>
        <taxon>Boraginales</taxon>
        <taxon>Boraginaceae</taxon>
        <taxon>Boraginoideae</taxon>
        <taxon>Lithospermeae</taxon>
        <taxon>Lithospermum</taxon>
    </lineage>
</organism>
<accession>A0AAV3PET2</accession>
<dbReference type="EMBL" id="BAABME010001552">
    <property type="protein sequence ID" value="GAA0150247.1"/>
    <property type="molecule type" value="Genomic_DNA"/>
</dbReference>
<dbReference type="Pfam" id="PF04827">
    <property type="entry name" value="Plant_tran"/>
    <property type="match status" value="2"/>
</dbReference>
<dbReference type="InterPro" id="IPR006912">
    <property type="entry name" value="Harbinger_derived_prot"/>
</dbReference>